<feature type="site" description="Important for catalytic activity" evidence="11">
    <location>
        <position position="186"/>
    </location>
</feature>
<dbReference type="GO" id="GO:0070403">
    <property type="term" value="F:NAD+ binding"/>
    <property type="evidence" value="ECO:0007669"/>
    <property type="project" value="InterPro"/>
</dbReference>
<dbReference type="InterPro" id="IPR006108">
    <property type="entry name" value="3HC_DH_C"/>
</dbReference>
<dbReference type="SUPFAM" id="SSF51735">
    <property type="entry name" value="NAD(P)-binding Rossmann-fold domains"/>
    <property type="match status" value="1"/>
</dbReference>
<keyword evidence="6" id="KW-0560">Oxidoreductase</keyword>
<sequence length="336" mass="36687">MLSRLSILPRVPFGRISYINSRPYSTEPQPEVVKQKNDSPFEKVTVFGAGLMGSGIAQVSAMSNHQVQLVDLTDEAISKGQAYIMKSLKRIAKKKYPESQPDQIKFAENIYSRIDFGTNPELAVSNADLVVEAVVENVEIKRSIFSKLDTVAPSQAIFASNTSSLPIGDIFSVLPDARKGNTGGLHFFNPVSQMKLVEVVKGSTTSDETFDKLTRFAIALGKTPVSCKDTPGFIVNRLLVPYMMEAIRMLERGDASARDIDTAMKLGAGYPMGPFELLDYVGLDTVKFITNGWEETYPELKASGISAPSKMLDDLVSAGKLGVKSGAGFYDYSKKN</sequence>
<dbReference type="GO" id="GO:0006635">
    <property type="term" value="P:fatty acid beta-oxidation"/>
    <property type="evidence" value="ECO:0007669"/>
    <property type="project" value="TreeGrafter"/>
</dbReference>
<dbReference type="PROSITE" id="PS00067">
    <property type="entry name" value="3HCDH"/>
    <property type="match status" value="1"/>
</dbReference>
<evidence type="ECO:0000256" key="12">
    <source>
        <dbReference type="PIRSR" id="PIRSR000105-2"/>
    </source>
</evidence>
<comment type="catalytic activity">
    <reaction evidence="10">
        <text>a (3S)-3-hydroxyacyl-CoA + NAD(+) = a 3-oxoacyl-CoA + NADH + H(+)</text>
        <dbReference type="Rhea" id="RHEA:22432"/>
        <dbReference type="ChEBI" id="CHEBI:15378"/>
        <dbReference type="ChEBI" id="CHEBI:57318"/>
        <dbReference type="ChEBI" id="CHEBI:57540"/>
        <dbReference type="ChEBI" id="CHEBI:57945"/>
        <dbReference type="ChEBI" id="CHEBI:90726"/>
        <dbReference type="EC" id="1.1.1.35"/>
    </reaction>
</comment>
<dbReference type="PANTHER" id="PTHR43561:SF3">
    <property type="entry name" value="HYDROXYACYL-COENZYME A DEHYDROGENASE, MITOCHONDRIAL"/>
    <property type="match status" value="1"/>
</dbReference>
<dbReference type="PANTHER" id="PTHR43561">
    <property type="match status" value="1"/>
</dbReference>
<dbReference type="OrthoDB" id="5958943at2759"/>
<feature type="binding site" evidence="12">
    <location>
        <position position="141"/>
    </location>
    <ligand>
        <name>NAD(+)</name>
        <dbReference type="ChEBI" id="CHEBI:57540"/>
    </ligand>
</feature>
<proteinExistence type="inferred from homology"/>
<feature type="binding site" evidence="12">
    <location>
        <position position="136"/>
    </location>
    <ligand>
        <name>NAD(+)</name>
        <dbReference type="ChEBI" id="CHEBI:57540"/>
    </ligand>
</feature>
<reference evidence="16 17" key="1">
    <citation type="journal article" date="2016" name="Mol. Biol. Evol.">
        <title>Genome-Wide Survey of Gut Fungi (Harpellales) Reveals the First Horizontally Transferred Ubiquitin Gene from a Mosquito Host.</title>
        <authorList>
            <person name="Wang Y."/>
            <person name="White M.M."/>
            <person name="Kvist S."/>
            <person name="Moncalvo J.M."/>
        </authorList>
    </citation>
    <scope>NUCLEOTIDE SEQUENCE [LARGE SCALE GENOMIC DNA]</scope>
    <source>
        <strain evidence="16 17">ALG-7-W6</strain>
    </source>
</reference>
<evidence type="ECO:0000256" key="13">
    <source>
        <dbReference type="PIRSR" id="PIRSR000105-3"/>
    </source>
</evidence>
<feature type="binding site" evidence="13">
    <location>
        <position position="94"/>
    </location>
    <ligand>
        <name>CoA</name>
        <dbReference type="ChEBI" id="CHEBI:57287"/>
    </ligand>
</feature>
<gene>
    <name evidence="16" type="ORF">AYI68_g3680</name>
</gene>
<feature type="binding site" evidence="12">
    <location>
        <position position="324"/>
    </location>
    <ligand>
        <name>NAD(+)</name>
        <dbReference type="ChEBI" id="CHEBI:57540"/>
    </ligand>
</feature>
<dbReference type="Pfam" id="PF02737">
    <property type="entry name" value="3HCDH_N"/>
    <property type="match status" value="1"/>
</dbReference>
<evidence type="ECO:0000256" key="8">
    <source>
        <dbReference type="ARBA" id="ARBA00023098"/>
    </source>
</evidence>
<dbReference type="Gene3D" id="3.40.50.720">
    <property type="entry name" value="NAD(P)-binding Rossmann-like Domain"/>
    <property type="match status" value="1"/>
</dbReference>
<dbReference type="AlphaFoldDB" id="A0A1R0GZB2"/>
<name>A0A1R0GZB2_9FUNG</name>
<evidence type="ECO:0000256" key="4">
    <source>
        <dbReference type="ARBA" id="ARBA00013000"/>
    </source>
</evidence>
<evidence type="ECO:0000256" key="10">
    <source>
        <dbReference type="ARBA" id="ARBA00049556"/>
    </source>
</evidence>
<feature type="binding site" evidence="12">
    <location>
        <begin position="48"/>
        <end position="53"/>
    </location>
    <ligand>
        <name>NAD(+)</name>
        <dbReference type="ChEBI" id="CHEBI:57540"/>
    </ligand>
</feature>
<feature type="binding site" evidence="13">
    <location>
        <position position="163"/>
    </location>
    <ligand>
        <name>CoA</name>
        <dbReference type="ChEBI" id="CHEBI:57287"/>
    </ligand>
</feature>
<evidence type="ECO:0000256" key="9">
    <source>
        <dbReference type="ARBA" id="ARBA00023128"/>
    </source>
</evidence>
<evidence type="ECO:0000259" key="15">
    <source>
        <dbReference type="Pfam" id="PF02737"/>
    </source>
</evidence>
<keyword evidence="5" id="KW-0276">Fatty acid metabolism</keyword>
<comment type="subcellular location">
    <subcellularLocation>
        <location evidence="1">Mitochondrion matrix</location>
    </subcellularLocation>
</comment>
<evidence type="ECO:0000256" key="5">
    <source>
        <dbReference type="ARBA" id="ARBA00022832"/>
    </source>
</evidence>
<dbReference type="InterPro" id="IPR006176">
    <property type="entry name" value="3-OHacyl-CoA_DH_NAD-bd"/>
</dbReference>
<dbReference type="FunFam" id="3.40.50.720:FF:000009">
    <property type="entry name" value="Fatty oxidation complex, alpha subunit"/>
    <property type="match status" value="1"/>
</dbReference>
<feature type="binding site" evidence="12">
    <location>
        <position position="189"/>
    </location>
    <ligand>
        <name>NAD(+)</name>
        <dbReference type="ChEBI" id="CHEBI:57540"/>
    </ligand>
</feature>
<evidence type="ECO:0000256" key="1">
    <source>
        <dbReference type="ARBA" id="ARBA00004305"/>
    </source>
</evidence>
<dbReference type="InterPro" id="IPR006180">
    <property type="entry name" value="3-OHacyl-CoA_DH_CS"/>
</dbReference>
<evidence type="ECO:0000256" key="7">
    <source>
        <dbReference type="ARBA" id="ARBA00023027"/>
    </source>
</evidence>
<protein>
    <recommendedName>
        <fullName evidence="4">3-hydroxyacyl-CoA dehydrogenase</fullName>
        <ecNumber evidence="4">1.1.1.35</ecNumber>
    </recommendedName>
</protein>
<dbReference type="InterPro" id="IPR013328">
    <property type="entry name" value="6PGD_dom2"/>
</dbReference>
<dbReference type="PIRSF" id="PIRSF000105">
    <property type="entry name" value="HCDH"/>
    <property type="match status" value="1"/>
</dbReference>
<dbReference type="EMBL" id="LSSL01001771">
    <property type="protein sequence ID" value="OLY82207.1"/>
    <property type="molecule type" value="Genomic_DNA"/>
</dbReference>
<evidence type="ECO:0000256" key="11">
    <source>
        <dbReference type="PIRSR" id="PIRSR000105-1"/>
    </source>
</evidence>
<evidence type="ECO:0000256" key="2">
    <source>
        <dbReference type="ARBA" id="ARBA00005005"/>
    </source>
</evidence>
<dbReference type="Gene3D" id="1.10.1040.10">
    <property type="entry name" value="N-(1-d-carboxylethyl)-l-norvaline Dehydrogenase, domain 2"/>
    <property type="match status" value="1"/>
</dbReference>
<dbReference type="Pfam" id="PF00725">
    <property type="entry name" value="3HCDH"/>
    <property type="match status" value="1"/>
</dbReference>
<dbReference type="InterPro" id="IPR022694">
    <property type="entry name" value="3-OHacyl-CoA_DH"/>
</dbReference>
<dbReference type="GO" id="GO:0003857">
    <property type="term" value="F:(3S)-3-hydroxyacyl-CoA dehydrogenase (NAD+) activity"/>
    <property type="evidence" value="ECO:0007669"/>
    <property type="project" value="UniProtKB-EC"/>
</dbReference>
<dbReference type="InterPro" id="IPR008927">
    <property type="entry name" value="6-PGluconate_DH-like_C_sf"/>
</dbReference>
<evidence type="ECO:0000313" key="16">
    <source>
        <dbReference type="EMBL" id="OLY82207.1"/>
    </source>
</evidence>
<dbReference type="STRING" id="133383.A0A1R0GZB2"/>
<keyword evidence="9" id="KW-0496">Mitochondrion</keyword>
<comment type="pathway">
    <text evidence="2">Lipid metabolism; fatty acid beta-oxidation.</text>
</comment>
<dbReference type="EC" id="1.1.1.35" evidence="4"/>
<comment type="similarity">
    <text evidence="3">Belongs to the 3-hydroxyacyl-CoA dehydrogenase family.</text>
</comment>
<keyword evidence="8" id="KW-0443">Lipid metabolism</keyword>
<feature type="domain" description="3-hydroxyacyl-CoA dehydrogenase C-terminal" evidence="14">
    <location>
        <begin position="232"/>
        <end position="332"/>
    </location>
</feature>
<keyword evidence="17" id="KW-1185">Reference proteome</keyword>
<feature type="domain" description="3-hydroxyacyl-CoA dehydrogenase NAD binding" evidence="15">
    <location>
        <begin position="43"/>
        <end position="230"/>
    </location>
</feature>
<keyword evidence="7 12" id="KW-0520">NAD</keyword>
<feature type="binding site" evidence="12">
    <location>
        <position position="163"/>
    </location>
    <ligand>
        <name>NAD(+)</name>
        <dbReference type="ChEBI" id="CHEBI:57540"/>
    </ligand>
</feature>
<accession>A0A1R0GZB2</accession>
<evidence type="ECO:0000256" key="3">
    <source>
        <dbReference type="ARBA" id="ARBA00009463"/>
    </source>
</evidence>
<dbReference type="SUPFAM" id="SSF48179">
    <property type="entry name" value="6-phosphogluconate dehydrogenase C-terminal domain-like"/>
    <property type="match status" value="1"/>
</dbReference>
<dbReference type="InterPro" id="IPR052242">
    <property type="entry name" value="Mito_3-hydroxyacyl-CoA_DH"/>
</dbReference>
<dbReference type="InterPro" id="IPR036291">
    <property type="entry name" value="NAD(P)-bd_dom_sf"/>
</dbReference>
<dbReference type="Proteomes" id="UP000187455">
    <property type="component" value="Unassembled WGS sequence"/>
</dbReference>
<dbReference type="GO" id="GO:0005759">
    <property type="term" value="C:mitochondrial matrix"/>
    <property type="evidence" value="ECO:0007669"/>
    <property type="project" value="UniProtKB-SubCell"/>
</dbReference>
<organism evidence="16 17">
    <name type="scientific">Smittium mucronatum</name>
    <dbReference type="NCBI Taxonomy" id="133383"/>
    <lineage>
        <taxon>Eukaryota</taxon>
        <taxon>Fungi</taxon>
        <taxon>Fungi incertae sedis</taxon>
        <taxon>Zoopagomycota</taxon>
        <taxon>Kickxellomycotina</taxon>
        <taxon>Harpellomycetes</taxon>
        <taxon>Harpellales</taxon>
        <taxon>Legeriomycetaceae</taxon>
        <taxon>Smittium</taxon>
    </lineage>
</organism>
<evidence type="ECO:0000256" key="6">
    <source>
        <dbReference type="ARBA" id="ARBA00023002"/>
    </source>
</evidence>
<evidence type="ECO:0000313" key="17">
    <source>
        <dbReference type="Proteomes" id="UP000187455"/>
    </source>
</evidence>
<evidence type="ECO:0000259" key="14">
    <source>
        <dbReference type="Pfam" id="PF00725"/>
    </source>
</evidence>
<feature type="binding site" evidence="12">
    <location>
        <position position="71"/>
    </location>
    <ligand>
        <name>NAD(+)</name>
        <dbReference type="ChEBI" id="CHEBI:57540"/>
    </ligand>
</feature>
<comment type="caution">
    <text evidence="16">The sequence shown here is derived from an EMBL/GenBank/DDBJ whole genome shotgun (WGS) entry which is preliminary data.</text>
</comment>
<feature type="binding site" evidence="13">
    <location>
        <position position="87"/>
    </location>
    <ligand>
        <name>CoA</name>
        <dbReference type="ChEBI" id="CHEBI:57287"/>
    </ligand>
</feature>